<accession>A0A229SCI8</accession>
<comment type="caution">
    <text evidence="3">The sequence shown here is derived from an EMBL/GenBank/DDBJ whole genome shotgun (WGS) entry which is preliminary data.</text>
</comment>
<proteinExistence type="predicted"/>
<feature type="transmembrane region" description="Helical" evidence="2">
    <location>
        <begin position="45"/>
        <end position="67"/>
    </location>
</feature>
<reference evidence="3 4" key="1">
    <citation type="submission" date="2017-07" db="EMBL/GenBank/DDBJ databases">
        <title>Amycolatopsis thailandensis Genome sequencing and assembly.</title>
        <authorList>
            <person name="Kaur N."/>
            <person name="Mayilraj S."/>
        </authorList>
    </citation>
    <scope>NUCLEOTIDE SEQUENCE [LARGE SCALE GENOMIC DNA]</scope>
    <source>
        <strain evidence="3 4">JCM 16380</strain>
    </source>
</reference>
<keyword evidence="2" id="KW-0812">Transmembrane</keyword>
<keyword evidence="4" id="KW-1185">Reference proteome</keyword>
<dbReference type="RefSeq" id="WP_093934121.1">
    <property type="nucleotide sequence ID" value="NZ_NMQT01000041.1"/>
</dbReference>
<evidence type="ECO:0000256" key="1">
    <source>
        <dbReference type="SAM" id="MobiDB-lite"/>
    </source>
</evidence>
<dbReference type="Gene3D" id="2.160.20.80">
    <property type="entry name" value="E3 ubiquitin-protein ligase SopA"/>
    <property type="match status" value="1"/>
</dbReference>
<organism evidence="3 4">
    <name type="scientific">Amycolatopsis thailandensis</name>
    <dbReference type="NCBI Taxonomy" id="589330"/>
    <lineage>
        <taxon>Bacteria</taxon>
        <taxon>Bacillati</taxon>
        <taxon>Actinomycetota</taxon>
        <taxon>Actinomycetes</taxon>
        <taxon>Pseudonocardiales</taxon>
        <taxon>Pseudonocardiaceae</taxon>
        <taxon>Amycolatopsis</taxon>
    </lineage>
</organism>
<dbReference type="InterPro" id="IPR001646">
    <property type="entry name" value="5peptide_repeat"/>
</dbReference>
<protein>
    <recommendedName>
        <fullName evidence="5">Pentapeptide repeat-containing protein</fullName>
    </recommendedName>
</protein>
<dbReference type="Pfam" id="PF13576">
    <property type="entry name" value="Pentapeptide_3"/>
    <property type="match status" value="2"/>
</dbReference>
<evidence type="ECO:0000313" key="4">
    <source>
        <dbReference type="Proteomes" id="UP000215223"/>
    </source>
</evidence>
<feature type="compositionally biased region" description="Basic and acidic residues" evidence="1">
    <location>
        <begin position="225"/>
        <end position="237"/>
    </location>
</feature>
<keyword evidence="2" id="KW-0472">Membrane</keyword>
<evidence type="ECO:0000313" key="3">
    <source>
        <dbReference type="EMBL" id="OXM56481.1"/>
    </source>
</evidence>
<feature type="region of interest" description="Disordered" evidence="1">
    <location>
        <begin position="216"/>
        <end position="237"/>
    </location>
</feature>
<dbReference type="AlphaFoldDB" id="A0A229SCI8"/>
<evidence type="ECO:0008006" key="5">
    <source>
        <dbReference type="Google" id="ProtNLM"/>
    </source>
</evidence>
<evidence type="ECO:0000256" key="2">
    <source>
        <dbReference type="SAM" id="Phobius"/>
    </source>
</evidence>
<dbReference type="EMBL" id="NMQT01000041">
    <property type="protein sequence ID" value="OXM56481.1"/>
    <property type="molecule type" value="Genomic_DNA"/>
</dbReference>
<keyword evidence="2" id="KW-1133">Transmembrane helix</keyword>
<dbReference type="OrthoDB" id="8440251at2"/>
<name>A0A229SCI8_9PSEU</name>
<sequence length="493" mass="53475">MCNVLAGFRDVLDMTDDARPAAASTSSAPGPAPSSVKRLPELTRAAMWTTAIVITVLTAGVVTVLWWPATAGAGLVGADLVKTRLDALKIGLSVGVGSGGVVALYLAWRRQHSTEADLDNRERVLAQQYEVLAHQQAVAAATQAYQERVANEAHVDAAARRITELYTKAVEQLGSDKAPVRLGGLYALERLAQDNETQRQTIVNVLCAYLRMPYDPPAESDHDDDAGTERSDNYRERVQEREVRLTAQRLLHDHLDPIRDTAYWGALDLDLTGAQLIDFALTGARVGTSTFRKAIFSGTARFGRATFTSDARFDEATFTGDARFDEATFTGAAWFGGTTFTGDAYFGRVTFTDDALFGQATFIGDVLFSQASFSYAAWFGEATFIGDAWFSKVTFTGDARFGEATFTGDAWFGEATFSGDARFDRVTFNGDTRFGEATFTGDAWFDKATFSGIPEFDEATFSGECSFDDSRVDDKAFSLAGLSRTGDVPTSQG</sequence>
<dbReference type="Proteomes" id="UP000215223">
    <property type="component" value="Unassembled WGS sequence"/>
</dbReference>
<gene>
    <name evidence="3" type="ORF">CFP71_13055</name>
</gene>